<dbReference type="SMART" id="SM00129">
    <property type="entry name" value="KISc"/>
    <property type="match status" value="1"/>
</dbReference>
<evidence type="ECO:0000256" key="8">
    <source>
        <dbReference type="SAM" id="Coils"/>
    </source>
</evidence>
<feature type="compositionally biased region" description="Basic and acidic residues" evidence="9">
    <location>
        <begin position="571"/>
        <end position="582"/>
    </location>
</feature>
<dbReference type="GO" id="GO:0007052">
    <property type="term" value="P:mitotic spindle organization"/>
    <property type="evidence" value="ECO:0007669"/>
    <property type="project" value="TreeGrafter"/>
</dbReference>
<dbReference type="SUPFAM" id="SSF52540">
    <property type="entry name" value="P-loop containing nucleoside triphosphate hydrolases"/>
    <property type="match status" value="1"/>
</dbReference>
<feature type="binding site" evidence="6">
    <location>
        <begin position="77"/>
        <end position="84"/>
    </location>
    <ligand>
        <name>ATP</name>
        <dbReference type="ChEBI" id="CHEBI:30616"/>
    </ligand>
</feature>
<evidence type="ECO:0000256" key="2">
    <source>
        <dbReference type="ARBA" id="ARBA00022490"/>
    </source>
</evidence>
<feature type="region of interest" description="Disordered" evidence="9">
    <location>
        <begin position="473"/>
        <end position="499"/>
    </location>
</feature>
<evidence type="ECO:0000256" key="7">
    <source>
        <dbReference type="RuleBase" id="RU000394"/>
    </source>
</evidence>
<evidence type="ECO:0000256" key="4">
    <source>
        <dbReference type="ARBA" id="ARBA00022840"/>
    </source>
</evidence>
<dbReference type="GO" id="GO:0051231">
    <property type="term" value="P:spindle elongation"/>
    <property type="evidence" value="ECO:0007669"/>
    <property type="project" value="TreeGrafter"/>
</dbReference>
<sequence length="888" mass="99677">METVRVAVRVRPFLPNEEPRRYMTVSSHQIAIGESRQFAFDDVFDMDATSQVVNDAVAAPLVSAFVAGYTVSAIAYGQTGAGKTFTMSSLSADVVQRVLTALKLEDLAGGDGKYELRFSAVEVYNESISDLIASGPVASPSHSMGSLPSLSLREDSRHGVYIQGLSEVVVESKEELLAWVKNTPTNRRTASTLMNATSSRSHLLLTISLSDGGVVSRFGLVDLAGSERIRKAYGRKLATGAINEALDEQATSHLIERSKGIEMASRMREGININNGLLALGNVIVALCERRSHVPYRASKLTRLLQPMLGGNSKTIMIACVAPAVSSFEETLNTLKYANRAKSIRNTSFKVDAGYSTLEEAERTVAWLRRQLEAAQQASQEAHSPIMYMFPAEEEARLREVQELLASERKLTQRLQEDLFNAEYTAMIEVEKRKQLEKRLLAIETQQRPDLSDSVELSGARLWNGFLREDAAEERETAPCTQLQAESDELPASKGEREGEGVLLSAPEGASLEHFSRDNAAKEELIQKLARQKEEAVQELEYYKSRLQELQDVRHRLEDELARAEAKVEAAKMERQGKEERQSSLTHHQLQLRKSEEAAEYRRKVQESTALVTAQEASAEMIKHLQSQVVEVNDELNRHRHTLRERQQRIHKMSVSHAQELNQLQKRLRASEEQMAKLQVQLQKKDRELSRVKKGGAGAFARRQPTTLSPQQSPTANVMPVDPAEGVQKEIDVELMSIANLERELDELTVDRDELKSALSEVEERTGGMDKWKKAVKAFSMRLQQLERELQSDTLSEQSRSQYGSEKVRIEDRLRQLKSFEPVVAEASRQLVEMENNLDSLQEARMYHLRRVRQLQNGALTSVDRSVWASGLLQRGAADCAEFLNKRN</sequence>
<dbReference type="InterPro" id="IPR036961">
    <property type="entry name" value="Kinesin_motor_dom_sf"/>
</dbReference>
<dbReference type="InterPro" id="IPR019821">
    <property type="entry name" value="Kinesin_motor_CS"/>
</dbReference>
<dbReference type="InterPro" id="IPR027417">
    <property type="entry name" value="P-loop_NTPase"/>
</dbReference>
<gene>
    <name evidence="11" type="ORF">TRSC58_03239</name>
</gene>
<feature type="domain" description="Kinesin motor" evidence="10">
    <location>
        <begin position="3"/>
        <end position="344"/>
    </location>
</feature>
<keyword evidence="4 6" id="KW-0067">ATP-binding</keyword>
<evidence type="ECO:0000259" key="10">
    <source>
        <dbReference type="PROSITE" id="PS50067"/>
    </source>
</evidence>
<keyword evidence="2" id="KW-0963">Cytoplasm</keyword>
<dbReference type="PANTHER" id="PTHR47969">
    <property type="entry name" value="CHROMOSOME-ASSOCIATED KINESIN KIF4A-RELATED"/>
    <property type="match status" value="1"/>
</dbReference>
<dbReference type="InterPro" id="IPR027640">
    <property type="entry name" value="Kinesin-like_fam"/>
</dbReference>
<keyword evidence="3 6" id="KW-0547">Nucleotide-binding</keyword>
<accession>A0A061J0X2</accession>
<dbReference type="GO" id="GO:0003777">
    <property type="term" value="F:microtubule motor activity"/>
    <property type="evidence" value="ECO:0007669"/>
    <property type="project" value="InterPro"/>
</dbReference>
<dbReference type="AlphaFoldDB" id="A0A061J0X2"/>
<dbReference type="EMBL" id="AUPL01003239">
    <property type="protein sequence ID" value="ESL09048.1"/>
    <property type="molecule type" value="Genomic_DNA"/>
</dbReference>
<evidence type="ECO:0000256" key="1">
    <source>
        <dbReference type="ARBA" id="ARBA00004496"/>
    </source>
</evidence>
<protein>
    <recommendedName>
        <fullName evidence="7">Kinesin-like protein</fullName>
    </recommendedName>
</protein>
<feature type="coiled-coil region" evidence="8">
    <location>
        <begin position="724"/>
        <end position="789"/>
    </location>
</feature>
<dbReference type="GO" id="GO:0005737">
    <property type="term" value="C:cytoplasm"/>
    <property type="evidence" value="ECO:0007669"/>
    <property type="project" value="UniProtKB-SubCell"/>
</dbReference>
<dbReference type="GO" id="GO:0008017">
    <property type="term" value="F:microtubule binding"/>
    <property type="evidence" value="ECO:0007669"/>
    <property type="project" value="InterPro"/>
</dbReference>
<dbReference type="GO" id="GO:0005875">
    <property type="term" value="C:microtubule associated complex"/>
    <property type="evidence" value="ECO:0007669"/>
    <property type="project" value="TreeGrafter"/>
</dbReference>
<evidence type="ECO:0000313" key="12">
    <source>
        <dbReference type="Proteomes" id="UP000031737"/>
    </source>
</evidence>
<comment type="similarity">
    <text evidence="6 7">Belongs to the TRAFAC class myosin-kinesin ATPase superfamily. Kinesin family.</text>
</comment>
<keyword evidence="6 7" id="KW-0505">Motor protein</keyword>
<feature type="region of interest" description="Disordered" evidence="9">
    <location>
        <begin position="571"/>
        <end position="597"/>
    </location>
</feature>
<dbReference type="Proteomes" id="UP000031737">
    <property type="component" value="Unassembled WGS sequence"/>
</dbReference>
<evidence type="ECO:0000256" key="6">
    <source>
        <dbReference type="PROSITE-ProRule" id="PRU00283"/>
    </source>
</evidence>
<dbReference type="GO" id="GO:0007018">
    <property type="term" value="P:microtubule-based movement"/>
    <property type="evidence" value="ECO:0007669"/>
    <property type="project" value="InterPro"/>
</dbReference>
<feature type="coiled-coil region" evidence="8">
    <location>
        <begin position="358"/>
        <end position="418"/>
    </location>
</feature>
<name>A0A061J0X2_TRYRA</name>
<dbReference type="Gene3D" id="1.20.1170.10">
    <property type="match status" value="1"/>
</dbReference>
<dbReference type="PANTHER" id="PTHR47969:SF15">
    <property type="entry name" value="CHROMOSOME-ASSOCIATED KINESIN KIF4A-RELATED"/>
    <property type="match status" value="1"/>
</dbReference>
<dbReference type="Gene3D" id="3.40.850.10">
    <property type="entry name" value="Kinesin motor domain"/>
    <property type="match status" value="1"/>
</dbReference>
<keyword evidence="12" id="KW-1185">Reference proteome</keyword>
<evidence type="ECO:0000256" key="3">
    <source>
        <dbReference type="ARBA" id="ARBA00022741"/>
    </source>
</evidence>
<keyword evidence="5 8" id="KW-0175">Coiled coil</keyword>
<dbReference type="VEuPathDB" id="TriTrypDB:TRSC58_03239"/>
<comment type="caution">
    <text evidence="11">The sequence shown here is derived from an EMBL/GenBank/DDBJ whole genome shotgun (WGS) entry which is preliminary data.</text>
</comment>
<evidence type="ECO:0000313" key="11">
    <source>
        <dbReference type="EMBL" id="ESL09048.1"/>
    </source>
</evidence>
<dbReference type="GO" id="GO:0005874">
    <property type="term" value="C:microtubule"/>
    <property type="evidence" value="ECO:0007669"/>
    <property type="project" value="UniProtKB-KW"/>
</dbReference>
<dbReference type="InterPro" id="IPR001752">
    <property type="entry name" value="Kinesin_motor_dom"/>
</dbReference>
<feature type="compositionally biased region" description="Polar residues" evidence="9">
    <location>
        <begin position="704"/>
        <end position="716"/>
    </location>
</feature>
<dbReference type="PROSITE" id="PS00411">
    <property type="entry name" value="KINESIN_MOTOR_1"/>
    <property type="match status" value="1"/>
</dbReference>
<proteinExistence type="inferred from homology"/>
<evidence type="ECO:0000256" key="5">
    <source>
        <dbReference type="ARBA" id="ARBA00023054"/>
    </source>
</evidence>
<keyword evidence="7" id="KW-0493">Microtubule</keyword>
<dbReference type="OrthoDB" id="3176171at2759"/>
<dbReference type="GO" id="GO:0005524">
    <property type="term" value="F:ATP binding"/>
    <property type="evidence" value="ECO:0007669"/>
    <property type="project" value="UniProtKB-UniRule"/>
</dbReference>
<feature type="region of interest" description="Disordered" evidence="9">
    <location>
        <begin position="697"/>
        <end position="720"/>
    </location>
</feature>
<organism evidence="11 12">
    <name type="scientific">Trypanosoma rangeli SC58</name>
    <dbReference type="NCBI Taxonomy" id="429131"/>
    <lineage>
        <taxon>Eukaryota</taxon>
        <taxon>Discoba</taxon>
        <taxon>Euglenozoa</taxon>
        <taxon>Kinetoplastea</taxon>
        <taxon>Metakinetoplastina</taxon>
        <taxon>Trypanosomatida</taxon>
        <taxon>Trypanosomatidae</taxon>
        <taxon>Trypanosoma</taxon>
        <taxon>Herpetosoma</taxon>
    </lineage>
</organism>
<feature type="coiled-coil region" evidence="8">
    <location>
        <begin position="622"/>
        <end position="695"/>
    </location>
</feature>
<dbReference type="Pfam" id="PF00225">
    <property type="entry name" value="Kinesin"/>
    <property type="match status" value="2"/>
</dbReference>
<comment type="subcellular location">
    <subcellularLocation>
        <location evidence="1">Cytoplasm</location>
    </subcellularLocation>
</comment>
<reference evidence="11 12" key="1">
    <citation type="submission" date="2013-07" db="EMBL/GenBank/DDBJ databases">
        <authorList>
            <person name="Stoco P.H."/>
            <person name="Wagner G."/>
            <person name="Gerber A."/>
            <person name="Zaha A."/>
            <person name="Thompson C."/>
            <person name="Bartholomeu D.C."/>
            <person name="Luckemeyer D.D."/>
            <person name="Bahia D."/>
            <person name="Loreto E."/>
            <person name="Prestes E.B."/>
            <person name="Lima F.M."/>
            <person name="Rodrigues-Luiz G."/>
            <person name="Vallejo G.A."/>
            <person name="Filho J.F."/>
            <person name="Monteiro K.M."/>
            <person name="Tyler K.M."/>
            <person name="de Almeida L.G."/>
            <person name="Ortiz M.F."/>
            <person name="Siervo M.A."/>
            <person name="de Moraes M.H."/>
            <person name="Cunha O.L."/>
            <person name="Mendonca-Neto R."/>
            <person name="Silva R."/>
            <person name="Teixeira S.M."/>
            <person name="Murta S.M."/>
            <person name="Sincero T.C."/>
            <person name="Mendes T.A."/>
            <person name="Urmenyi T.P."/>
            <person name="Silva V.G."/>
            <person name="da Rocha W.D."/>
            <person name="Andersson B."/>
            <person name="Romanha A.J."/>
            <person name="Steindel M."/>
            <person name="de Vasconcelos A.T."/>
            <person name="Grisard E.C."/>
        </authorList>
    </citation>
    <scope>NUCLEOTIDE SEQUENCE [LARGE SCALE GENOMIC DNA]</scope>
    <source>
        <strain evidence="11 12">SC58</strain>
    </source>
</reference>
<dbReference type="PRINTS" id="PR00380">
    <property type="entry name" value="KINESINHEAVY"/>
</dbReference>
<dbReference type="PROSITE" id="PS50067">
    <property type="entry name" value="KINESIN_MOTOR_2"/>
    <property type="match status" value="1"/>
</dbReference>
<evidence type="ECO:0000256" key="9">
    <source>
        <dbReference type="SAM" id="MobiDB-lite"/>
    </source>
</evidence>